<dbReference type="Gene3D" id="3.40.50.10580">
    <property type="entry name" value="ATPase, V1 complex, subunit F"/>
    <property type="match status" value="1"/>
</dbReference>
<evidence type="ECO:0000256" key="1">
    <source>
        <dbReference type="ARBA" id="ARBA00010148"/>
    </source>
</evidence>
<reference evidence="4" key="1">
    <citation type="submission" date="2023-03" db="EMBL/GenBank/DDBJ databases">
        <title>Actinoallomurus iriomotensis NBRC 103684.</title>
        <authorList>
            <person name="Ichikawa N."/>
            <person name="Sato H."/>
            <person name="Tonouchi N."/>
        </authorList>
    </citation>
    <scope>NUCLEOTIDE SEQUENCE</scope>
    <source>
        <strain evidence="4">NBRC 103684</strain>
    </source>
</reference>
<sequence length="71" mass="7169">MAKIAVIGESGKVLEFGLAGAIVIPAEGPEAVLAAWQSLGDDVAVVVLTSRAARTLAGRTASWPLTAVMPP</sequence>
<proteinExistence type="inferred from homology"/>
<protein>
    <submittedName>
        <fullName evidence="4">Uncharacterized protein</fullName>
    </submittedName>
</protein>
<dbReference type="AlphaFoldDB" id="A0A9W6SCR9"/>
<keyword evidence="3" id="KW-0406">Ion transport</keyword>
<dbReference type="RefSeq" id="WP_285580384.1">
    <property type="nucleotide sequence ID" value="NZ_BSTK01000014.1"/>
</dbReference>
<evidence type="ECO:0000313" key="4">
    <source>
        <dbReference type="EMBL" id="GLY89862.1"/>
    </source>
</evidence>
<accession>A0A9W6SCR9</accession>
<evidence type="ECO:0000256" key="3">
    <source>
        <dbReference type="ARBA" id="ARBA00023065"/>
    </source>
</evidence>
<comment type="caution">
    <text evidence="4">The sequence shown here is derived from an EMBL/GenBank/DDBJ whole genome shotgun (WGS) entry which is preliminary data.</text>
</comment>
<dbReference type="InterPro" id="IPR008218">
    <property type="entry name" value="ATPase_V1-cplx_f_g_su"/>
</dbReference>
<keyword evidence="5" id="KW-1185">Reference proteome</keyword>
<dbReference type="GO" id="GO:0046961">
    <property type="term" value="F:proton-transporting ATPase activity, rotational mechanism"/>
    <property type="evidence" value="ECO:0007669"/>
    <property type="project" value="InterPro"/>
</dbReference>
<dbReference type="Pfam" id="PF01990">
    <property type="entry name" value="ATP-synt_F"/>
    <property type="match status" value="1"/>
</dbReference>
<gene>
    <name evidence="4" type="ORF">Airi02_077910</name>
</gene>
<keyword evidence="2" id="KW-0813">Transport</keyword>
<dbReference type="InterPro" id="IPR036906">
    <property type="entry name" value="ATPase_V1_fsu_sf"/>
</dbReference>
<evidence type="ECO:0000313" key="5">
    <source>
        <dbReference type="Proteomes" id="UP001165074"/>
    </source>
</evidence>
<organism evidence="4 5">
    <name type="scientific">Actinoallomurus iriomotensis</name>
    <dbReference type="NCBI Taxonomy" id="478107"/>
    <lineage>
        <taxon>Bacteria</taxon>
        <taxon>Bacillati</taxon>
        <taxon>Actinomycetota</taxon>
        <taxon>Actinomycetes</taxon>
        <taxon>Streptosporangiales</taxon>
        <taxon>Thermomonosporaceae</taxon>
        <taxon>Actinoallomurus</taxon>
    </lineage>
</organism>
<dbReference type="EMBL" id="BSTK01000014">
    <property type="protein sequence ID" value="GLY89862.1"/>
    <property type="molecule type" value="Genomic_DNA"/>
</dbReference>
<evidence type="ECO:0000256" key="2">
    <source>
        <dbReference type="ARBA" id="ARBA00022448"/>
    </source>
</evidence>
<dbReference type="SUPFAM" id="SSF159468">
    <property type="entry name" value="AtpF-like"/>
    <property type="match status" value="1"/>
</dbReference>
<name>A0A9W6SCR9_9ACTN</name>
<dbReference type="Proteomes" id="UP001165074">
    <property type="component" value="Unassembled WGS sequence"/>
</dbReference>
<comment type="similarity">
    <text evidence="1">Belongs to the V-ATPase F subunit family.</text>
</comment>